<gene>
    <name evidence="1" type="ORF">TRAPUB_10179</name>
</gene>
<accession>A0A1M2W0G7</accession>
<dbReference type="EMBL" id="MNAD01000416">
    <property type="protein sequence ID" value="OJT13286.1"/>
    <property type="molecule type" value="Genomic_DNA"/>
</dbReference>
<reference evidence="1 2" key="1">
    <citation type="submission" date="2016-10" db="EMBL/GenBank/DDBJ databases">
        <title>Genome sequence of the basidiomycete white-rot fungus Trametes pubescens.</title>
        <authorList>
            <person name="Makela M.R."/>
            <person name="Granchi Z."/>
            <person name="Peng M."/>
            <person name="De Vries R.P."/>
            <person name="Grigoriev I."/>
            <person name="Riley R."/>
            <person name="Hilden K."/>
        </authorList>
    </citation>
    <scope>NUCLEOTIDE SEQUENCE [LARGE SCALE GENOMIC DNA]</scope>
    <source>
        <strain evidence="1 2">FBCC735</strain>
    </source>
</reference>
<name>A0A1M2W0G7_TRAPU</name>
<dbReference type="AlphaFoldDB" id="A0A1M2W0G7"/>
<protein>
    <submittedName>
        <fullName evidence="1">Uncharacterized protein</fullName>
    </submittedName>
</protein>
<comment type="caution">
    <text evidence="1">The sequence shown here is derived from an EMBL/GenBank/DDBJ whole genome shotgun (WGS) entry which is preliminary data.</text>
</comment>
<sequence length="49" mass="5672">MELDVFTSTFNILEQLVLESGEAPPSPIPYRYHHVLAEPTEHQFIRFTA</sequence>
<keyword evidence="2" id="KW-1185">Reference proteome</keyword>
<evidence type="ECO:0000313" key="1">
    <source>
        <dbReference type="EMBL" id="OJT13286.1"/>
    </source>
</evidence>
<evidence type="ECO:0000313" key="2">
    <source>
        <dbReference type="Proteomes" id="UP000184267"/>
    </source>
</evidence>
<proteinExistence type="predicted"/>
<dbReference type="Proteomes" id="UP000184267">
    <property type="component" value="Unassembled WGS sequence"/>
</dbReference>
<organism evidence="1 2">
    <name type="scientific">Trametes pubescens</name>
    <name type="common">White-rot fungus</name>
    <dbReference type="NCBI Taxonomy" id="154538"/>
    <lineage>
        <taxon>Eukaryota</taxon>
        <taxon>Fungi</taxon>
        <taxon>Dikarya</taxon>
        <taxon>Basidiomycota</taxon>
        <taxon>Agaricomycotina</taxon>
        <taxon>Agaricomycetes</taxon>
        <taxon>Polyporales</taxon>
        <taxon>Polyporaceae</taxon>
        <taxon>Trametes</taxon>
    </lineage>
</organism>